<organism evidence="3 4">
    <name type="scientific">Haloprofundus marisrubri</name>
    <dbReference type="NCBI Taxonomy" id="1514971"/>
    <lineage>
        <taxon>Archaea</taxon>
        <taxon>Methanobacteriati</taxon>
        <taxon>Methanobacteriota</taxon>
        <taxon>Stenosarchaea group</taxon>
        <taxon>Halobacteria</taxon>
        <taxon>Halobacteriales</taxon>
        <taxon>Haloferacaceae</taxon>
        <taxon>Haloprofundus</taxon>
    </lineage>
</organism>
<dbReference type="Proteomes" id="UP000054387">
    <property type="component" value="Unassembled WGS sequence"/>
</dbReference>
<feature type="compositionally biased region" description="Acidic residues" evidence="1">
    <location>
        <begin position="39"/>
        <end position="54"/>
    </location>
</feature>
<evidence type="ECO:0000313" key="3">
    <source>
        <dbReference type="EMBL" id="KTG07739.1"/>
    </source>
</evidence>
<evidence type="ECO:0000313" key="4">
    <source>
        <dbReference type="Proteomes" id="UP000054387"/>
    </source>
</evidence>
<accession>A0A0W1R3D6</accession>
<sequence>MMTRESQSAAPAMDTMLDILANRYRRRVLVALLDHNPQDDDETQIPDDAAPDDEDPEELLLQMRHVHLPKLEEAGFIEWDQETNSVTKGPQFEEIRPLLELMANHGDELPDDWL</sequence>
<dbReference type="AlphaFoldDB" id="A0A0W1R3D6"/>
<keyword evidence="4" id="KW-1185">Reference proteome</keyword>
<comment type="caution">
    <text evidence="3">The sequence shown here is derived from an EMBL/GenBank/DDBJ whole genome shotgun (WGS) entry which is preliminary data.</text>
</comment>
<gene>
    <name evidence="3" type="ORF">AUR64_02545</name>
</gene>
<reference evidence="3 4" key="1">
    <citation type="submission" date="2015-12" db="EMBL/GenBank/DDBJ databases">
        <title>Haloprofundus marisrubri gen. nov., sp. nov., an extremely halophilic archaeon isolated from the Discovery deep brine-seawater interface in the Red Sea.</title>
        <authorList>
            <person name="Zhang G."/>
            <person name="Stingl U."/>
            <person name="Rashid M."/>
        </authorList>
    </citation>
    <scope>NUCLEOTIDE SEQUENCE [LARGE SCALE GENOMIC DNA]</scope>
    <source>
        <strain evidence="3 4">SB9</strain>
    </source>
</reference>
<evidence type="ECO:0000259" key="2">
    <source>
        <dbReference type="Pfam" id="PF24035"/>
    </source>
</evidence>
<dbReference type="Pfam" id="PF24035">
    <property type="entry name" value="DUF7344"/>
    <property type="match status" value="1"/>
</dbReference>
<name>A0A0W1R3D6_9EURY</name>
<feature type="domain" description="DUF7344" evidence="2">
    <location>
        <begin position="18"/>
        <end position="87"/>
    </location>
</feature>
<dbReference type="EMBL" id="LOPU01000040">
    <property type="protein sequence ID" value="KTG07739.1"/>
    <property type="molecule type" value="Genomic_DNA"/>
</dbReference>
<dbReference type="STRING" id="1514971.AUR64_02545"/>
<proteinExistence type="predicted"/>
<feature type="region of interest" description="Disordered" evidence="1">
    <location>
        <begin position="35"/>
        <end position="54"/>
    </location>
</feature>
<protein>
    <recommendedName>
        <fullName evidence="2">DUF7344 domain-containing protein</fullName>
    </recommendedName>
</protein>
<evidence type="ECO:0000256" key="1">
    <source>
        <dbReference type="SAM" id="MobiDB-lite"/>
    </source>
</evidence>
<dbReference type="InterPro" id="IPR055768">
    <property type="entry name" value="DUF7344"/>
</dbReference>